<protein>
    <submittedName>
        <fullName evidence="4">Uncharacterized protein DUF4163</fullName>
    </submittedName>
</protein>
<dbReference type="AlphaFoldDB" id="A0A4R2H542"/>
<dbReference type="Pfam" id="PF13739">
    <property type="entry name" value="PdaC"/>
    <property type="match status" value="1"/>
</dbReference>
<evidence type="ECO:0000313" key="5">
    <source>
        <dbReference type="Proteomes" id="UP000295684"/>
    </source>
</evidence>
<dbReference type="EMBL" id="SLWO01000008">
    <property type="protein sequence ID" value="TCO20782.1"/>
    <property type="molecule type" value="Genomic_DNA"/>
</dbReference>
<comment type="caution">
    <text evidence="4">The sequence shown here is derived from an EMBL/GenBank/DDBJ whole genome shotgun (WGS) entry which is preliminary data.</text>
</comment>
<dbReference type="OrthoDB" id="594879at2"/>
<dbReference type="Gene3D" id="3.30.565.40">
    <property type="entry name" value="Fervidobacterium nodosum Rt17-B1 like"/>
    <property type="match status" value="1"/>
</dbReference>
<dbReference type="InterPro" id="IPR025303">
    <property type="entry name" value="PdaC"/>
</dbReference>
<gene>
    <name evidence="4" type="ORF">EV200_108223</name>
</gene>
<evidence type="ECO:0000256" key="1">
    <source>
        <dbReference type="SAM" id="SignalP"/>
    </source>
</evidence>
<feature type="domain" description="DUF3298" evidence="2">
    <location>
        <begin position="297"/>
        <end position="371"/>
    </location>
</feature>
<dbReference type="InterPro" id="IPR021729">
    <property type="entry name" value="DUF3298"/>
</dbReference>
<dbReference type="RefSeq" id="WP_132535653.1">
    <property type="nucleotide sequence ID" value="NZ_BMJO01000007.1"/>
</dbReference>
<dbReference type="InterPro" id="IPR037126">
    <property type="entry name" value="PdaC/RsiV-like_sf"/>
</dbReference>
<feature type="domain" description="Deacetylase PdaC" evidence="3">
    <location>
        <begin position="198"/>
        <end position="278"/>
    </location>
</feature>
<feature type="signal peptide" evidence="1">
    <location>
        <begin position="1"/>
        <end position="17"/>
    </location>
</feature>
<reference evidence="4 5" key="1">
    <citation type="submission" date="2019-03" db="EMBL/GenBank/DDBJ databases">
        <title>Genomic Encyclopedia of Type Strains, Phase IV (KMG-IV): sequencing the most valuable type-strain genomes for metagenomic binning, comparative biology and taxonomic classification.</title>
        <authorList>
            <person name="Goeker M."/>
        </authorList>
    </citation>
    <scope>NUCLEOTIDE SEQUENCE [LARGE SCALE GENOMIC DNA]</scope>
    <source>
        <strain evidence="4 5">DSM 103236</strain>
    </source>
</reference>
<proteinExistence type="predicted"/>
<dbReference type="PROSITE" id="PS51257">
    <property type="entry name" value="PROKAR_LIPOPROTEIN"/>
    <property type="match status" value="1"/>
</dbReference>
<organism evidence="4 5">
    <name type="scientific">Pedobacter psychrotolerans</name>
    <dbReference type="NCBI Taxonomy" id="1843235"/>
    <lineage>
        <taxon>Bacteria</taxon>
        <taxon>Pseudomonadati</taxon>
        <taxon>Bacteroidota</taxon>
        <taxon>Sphingobacteriia</taxon>
        <taxon>Sphingobacteriales</taxon>
        <taxon>Sphingobacteriaceae</taxon>
        <taxon>Pedobacter</taxon>
    </lineage>
</organism>
<evidence type="ECO:0000259" key="3">
    <source>
        <dbReference type="Pfam" id="PF13739"/>
    </source>
</evidence>
<name>A0A4R2H542_9SPHI</name>
<feature type="chain" id="PRO_5020525844" evidence="1">
    <location>
        <begin position="18"/>
        <end position="389"/>
    </location>
</feature>
<keyword evidence="1" id="KW-0732">Signal</keyword>
<dbReference type="Gene3D" id="3.90.640.20">
    <property type="entry name" value="Heat-shock cognate protein, ATPase"/>
    <property type="match status" value="1"/>
</dbReference>
<dbReference type="Proteomes" id="UP000295684">
    <property type="component" value="Unassembled WGS sequence"/>
</dbReference>
<evidence type="ECO:0000313" key="4">
    <source>
        <dbReference type="EMBL" id="TCO20782.1"/>
    </source>
</evidence>
<accession>A0A4R2H542</accession>
<dbReference type="Pfam" id="PF11738">
    <property type="entry name" value="DUF3298"/>
    <property type="match status" value="1"/>
</dbReference>
<evidence type="ECO:0000259" key="2">
    <source>
        <dbReference type="Pfam" id="PF11738"/>
    </source>
</evidence>
<sequence length="389" mass="44353">MKKYLLFCLLLSVIISACNNNENKSGHQEDKQSSSPTEKRELKGNFYKRLEGTIAGKPVVMNLQQLDGDLDGNYYYDGSWLNLSTDTLIGQDSLILSEYSFYTSYFDQNAKEPHLHLKWTGNGFKGNWKSGDESKSFPIILEEKYPEGSYQFTTGIYQDSVIAFTNKSGSPTAEITFEYLKATTTDDSGKWLNDQLKKIDGLKASADREVSFKSIAAEYFKDYKSEIAEQQKESKNDDFEGWMNYTNSSQQTVLYNEKGYVVVDFLADSYTGGAHGNYSSSMYCLDVKNKKQLILSDIVKIDSNNLQKLLEKNLRKQYNIKPNDAISTVLFDDYLKPNKNFYFNSKGLAFMYNPYEVASYAQGQIVVFIPFNELKMYLVPSFAERIGAK</sequence>